<evidence type="ECO:0000313" key="9">
    <source>
        <dbReference type="Proteomes" id="UP000077177"/>
    </source>
</evidence>
<dbReference type="RefSeq" id="WP_066401617.1">
    <property type="nucleotide sequence ID" value="NZ_CP011390.1"/>
</dbReference>
<sequence length="139" mass="15820">MGVFRPFKMNKDVGIFLFRLFIGFRLLYGVLDNILVAERMLEFESFLHAHHFPSPYLSAWVSIYVQAISGVLIIIGYKIRWAAVLMIIHFTVAIVVVHWGQSVDEMTPALAMLSAAVLFLFLGAGKYSIQKEPLVVFRK</sequence>
<dbReference type="EMBL" id="CP011390">
    <property type="protein sequence ID" value="ANE49506.1"/>
    <property type="molecule type" value="Genomic_DNA"/>
</dbReference>
<evidence type="ECO:0000256" key="2">
    <source>
        <dbReference type="ARBA" id="ARBA00006679"/>
    </source>
</evidence>
<feature type="transmembrane region" description="Helical" evidence="7">
    <location>
        <begin position="106"/>
        <end position="129"/>
    </location>
</feature>
<organism evidence="8 9">
    <name type="scientific">Flavisolibacter tropicus</name>
    <dbReference type="NCBI Taxonomy" id="1492898"/>
    <lineage>
        <taxon>Bacteria</taxon>
        <taxon>Pseudomonadati</taxon>
        <taxon>Bacteroidota</taxon>
        <taxon>Chitinophagia</taxon>
        <taxon>Chitinophagales</taxon>
        <taxon>Chitinophagaceae</taxon>
        <taxon>Flavisolibacter</taxon>
    </lineage>
</organism>
<dbReference type="Proteomes" id="UP000077177">
    <property type="component" value="Chromosome"/>
</dbReference>
<dbReference type="Pfam" id="PF07681">
    <property type="entry name" value="DoxX"/>
    <property type="match status" value="1"/>
</dbReference>
<name>A0A172TR88_9BACT</name>
<evidence type="ECO:0000313" key="8">
    <source>
        <dbReference type="EMBL" id="ANE49506.1"/>
    </source>
</evidence>
<dbReference type="PANTHER" id="PTHR33452:SF1">
    <property type="entry name" value="INNER MEMBRANE PROTEIN YPHA-RELATED"/>
    <property type="match status" value="1"/>
</dbReference>
<keyword evidence="6 7" id="KW-0472">Membrane</keyword>
<dbReference type="AlphaFoldDB" id="A0A172TR88"/>
<evidence type="ECO:0000256" key="7">
    <source>
        <dbReference type="SAM" id="Phobius"/>
    </source>
</evidence>
<feature type="transmembrane region" description="Helical" evidence="7">
    <location>
        <begin position="82"/>
        <end position="100"/>
    </location>
</feature>
<evidence type="ECO:0008006" key="10">
    <source>
        <dbReference type="Google" id="ProtNLM"/>
    </source>
</evidence>
<dbReference type="InterPro" id="IPR051907">
    <property type="entry name" value="DoxX-like_oxidoreductase"/>
</dbReference>
<keyword evidence="9" id="KW-1185">Reference proteome</keyword>
<dbReference type="KEGG" id="fla:SY85_02325"/>
<dbReference type="OrthoDB" id="9813193at2"/>
<comment type="subcellular location">
    <subcellularLocation>
        <location evidence="1">Cell membrane</location>
        <topology evidence="1">Multi-pass membrane protein</topology>
    </subcellularLocation>
</comment>
<gene>
    <name evidence="8" type="ORF">SY85_02325</name>
</gene>
<reference evidence="8 9" key="2">
    <citation type="journal article" date="2016" name="Int. J. Syst. Evol. Microbiol.">
        <title>Flavisolibacter tropicus sp. nov., isolated from tropical soil.</title>
        <authorList>
            <person name="Lee J.J."/>
            <person name="Kang M.S."/>
            <person name="Kim G.S."/>
            <person name="Lee C.S."/>
            <person name="Lim S."/>
            <person name="Lee J."/>
            <person name="Roh S.H."/>
            <person name="Kang H."/>
            <person name="Ha J.M."/>
            <person name="Bae S."/>
            <person name="Jung H.Y."/>
            <person name="Kim M.K."/>
        </authorList>
    </citation>
    <scope>NUCLEOTIDE SEQUENCE [LARGE SCALE GENOMIC DNA]</scope>
    <source>
        <strain evidence="8 9">LCS9</strain>
    </source>
</reference>
<evidence type="ECO:0000256" key="5">
    <source>
        <dbReference type="ARBA" id="ARBA00022989"/>
    </source>
</evidence>
<keyword evidence="4 7" id="KW-0812">Transmembrane</keyword>
<keyword evidence="3" id="KW-1003">Cell membrane</keyword>
<evidence type="ECO:0000256" key="1">
    <source>
        <dbReference type="ARBA" id="ARBA00004651"/>
    </source>
</evidence>
<reference evidence="9" key="1">
    <citation type="submission" date="2015-01" db="EMBL/GenBank/DDBJ databases">
        <title>Flavisolibacter sp./LCS9/ whole genome sequencing.</title>
        <authorList>
            <person name="Kim M.K."/>
            <person name="Srinivasan S."/>
            <person name="Lee J.-J."/>
        </authorList>
    </citation>
    <scope>NUCLEOTIDE SEQUENCE [LARGE SCALE GENOMIC DNA]</scope>
    <source>
        <strain evidence="9">LCS9</strain>
    </source>
</reference>
<evidence type="ECO:0000256" key="4">
    <source>
        <dbReference type="ARBA" id="ARBA00022692"/>
    </source>
</evidence>
<feature type="transmembrane region" description="Helical" evidence="7">
    <location>
        <begin position="12"/>
        <end position="36"/>
    </location>
</feature>
<accession>A0A172TR88</accession>
<feature type="transmembrane region" description="Helical" evidence="7">
    <location>
        <begin position="56"/>
        <end position="75"/>
    </location>
</feature>
<evidence type="ECO:0000256" key="3">
    <source>
        <dbReference type="ARBA" id="ARBA00022475"/>
    </source>
</evidence>
<protein>
    <recommendedName>
        <fullName evidence="10">DoxX family protein</fullName>
    </recommendedName>
</protein>
<keyword evidence="5 7" id="KW-1133">Transmembrane helix</keyword>
<dbReference type="PANTHER" id="PTHR33452">
    <property type="entry name" value="OXIDOREDUCTASE CATD-RELATED"/>
    <property type="match status" value="1"/>
</dbReference>
<dbReference type="InterPro" id="IPR032808">
    <property type="entry name" value="DoxX"/>
</dbReference>
<evidence type="ECO:0000256" key="6">
    <source>
        <dbReference type="ARBA" id="ARBA00023136"/>
    </source>
</evidence>
<comment type="similarity">
    <text evidence="2">Belongs to the DoxX family.</text>
</comment>
<dbReference type="GO" id="GO:0005886">
    <property type="term" value="C:plasma membrane"/>
    <property type="evidence" value="ECO:0007669"/>
    <property type="project" value="UniProtKB-SubCell"/>
</dbReference>
<proteinExistence type="inferred from homology"/>